<evidence type="ECO:0000259" key="6">
    <source>
        <dbReference type="Pfam" id="PF00135"/>
    </source>
</evidence>
<evidence type="ECO:0000313" key="7">
    <source>
        <dbReference type="EMBL" id="KAG8178530.1"/>
    </source>
</evidence>
<gene>
    <name evidence="7" type="ORF">JTE90_027840</name>
</gene>
<dbReference type="Proteomes" id="UP000827092">
    <property type="component" value="Unassembled WGS sequence"/>
</dbReference>
<keyword evidence="4" id="KW-0325">Glycoprotein</keyword>
<feature type="chain" id="PRO_5044011953" description="Carboxylesterase type B domain-containing protein" evidence="5">
    <location>
        <begin position="26"/>
        <end position="92"/>
    </location>
</feature>
<dbReference type="PANTHER" id="PTHR43918:SF4">
    <property type="entry name" value="CARBOXYLIC ESTER HYDROLASE"/>
    <property type="match status" value="1"/>
</dbReference>
<sequence>MTLPIKAAVLFQALFAFLCVHQSAAELVNLGNVTIDTPVGKVRGKSLLLTDLSNKESASPFYEFLGIPYAKPPVGELRFKPTEQPEPWEGDI</sequence>
<dbReference type="GO" id="GO:0019695">
    <property type="term" value="P:choline metabolic process"/>
    <property type="evidence" value="ECO:0007669"/>
    <property type="project" value="TreeGrafter"/>
</dbReference>
<dbReference type="Gene3D" id="3.40.50.1820">
    <property type="entry name" value="alpha/beta hydrolase"/>
    <property type="match status" value="1"/>
</dbReference>
<keyword evidence="3" id="KW-0378">Hydrolase</keyword>
<feature type="domain" description="Carboxylesterase type B" evidence="6">
    <location>
        <begin position="34"/>
        <end position="90"/>
    </location>
</feature>
<evidence type="ECO:0000256" key="3">
    <source>
        <dbReference type="ARBA" id="ARBA00022801"/>
    </source>
</evidence>
<protein>
    <recommendedName>
        <fullName evidence="6">Carboxylesterase type B domain-containing protein</fullName>
    </recommendedName>
</protein>
<dbReference type="GO" id="GO:0005886">
    <property type="term" value="C:plasma membrane"/>
    <property type="evidence" value="ECO:0007669"/>
    <property type="project" value="TreeGrafter"/>
</dbReference>
<evidence type="ECO:0000256" key="4">
    <source>
        <dbReference type="ARBA" id="ARBA00023180"/>
    </source>
</evidence>
<dbReference type="PANTHER" id="PTHR43918">
    <property type="entry name" value="ACETYLCHOLINESTERASE"/>
    <property type="match status" value="1"/>
</dbReference>
<dbReference type="SUPFAM" id="SSF53474">
    <property type="entry name" value="alpha/beta-Hydrolases"/>
    <property type="match status" value="1"/>
</dbReference>
<dbReference type="GO" id="GO:0005615">
    <property type="term" value="C:extracellular space"/>
    <property type="evidence" value="ECO:0007669"/>
    <property type="project" value="TreeGrafter"/>
</dbReference>
<name>A0AAV6U2T9_9ARAC</name>
<dbReference type="GO" id="GO:0006581">
    <property type="term" value="P:acetylcholine catabolic process"/>
    <property type="evidence" value="ECO:0007669"/>
    <property type="project" value="TreeGrafter"/>
</dbReference>
<evidence type="ECO:0000256" key="1">
    <source>
        <dbReference type="ARBA" id="ARBA00005964"/>
    </source>
</evidence>
<dbReference type="InterPro" id="IPR050654">
    <property type="entry name" value="AChE-related_enzymes"/>
</dbReference>
<dbReference type="EMBL" id="JAFNEN010000688">
    <property type="protein sequence ID" value="KAG8178530.1"/>
    <property type="molecule type" value="Genomic_DNA"/>
</dbReference>
<dbReference type="InterPro" id="IPR029058">
    <property type="entry name" value="AB_hydrolase_fold"/>
</dbReference>
<dbReference type="AlphaFoldDB" id="A0AAV6U2T9"/>
<evidence type="ECO:0000256" key="2">
    <source>
        <dbReference type="ARBA" id="ARBA00022487"/>
    </source>
</evidence>
<dbReference type="InterPro" id="IPR002018">
    <property type="entry name" value="CarbesteraseB"/>
</dbReference>
<organism evidence="7 8">
    <name type="scientific">Oedothorax gibbosus</name>
    <dbReference type="NCBI Taxonomy" id="931172"/>
    <lineage>
        <taxon>Eukaryota</taxon>
        <taxon>Metazoa</taxon>
        <taxon>Ecdysozoa</taxon>
        <taxon>Arthropoda</taxon>
        <taxon>Chelicerata</taxon>
        <taxon>Arachnida</taxon>
        <taxon>Araneae</taxon>
        <taxon>Araneomorphae</taxon>
        <taxon>Entelegynae</taxon>
        <taxon>Araneoidea</taxon>
        <taxon>Linyphiidae</taxon>
        <taxon>Erigoninae</taxon>
        <taxon>Oedothorax</taxon>
    </lineage>
</organism>
<proteinExistence type="inferred from homology"/>
<feature type="signal peptide" evidence="5">
    <location>
        <begin position="1"/>
        <end position="25"/>
    </location>
</feature>
<reference evidence="7 8" key="1">
    <citation type="journal article" date="2022" name="Nat. Ecol. Evol.">
        <title>A masculinizing supergene underlies an exaggerated male reproductive morph in a spider.</title>
        <authorList>
            <person name="Hendrickx F."/>
            <person name="De Corte Z."/>
            <person name="Sonet G."/>
            <person name="Van Belleghem S.M."/>
            <person name="Kostlbacher S."/>
            <person name="Vangestel C."/>
        </authorList>
    </citation>
    <scope>NUCLEOTIDE SEQUENCE [LARGE SCALE GENOMIC DNA]</scope>
    <source>
        <strain evidence="7">W744_W776</strain>
    </source>
</reference>
<comment type="caution">
    <text evidence="7">The sequence shown here is derived from an EMBL/GenBank/DDBJ whole genome shotgun (WGS) entry which is preliminary data.</text>
</comment>
<dbReference type="Pfam" id="PF00135">
    <property type="entry name" value="COesterase"/>
    <property type="match status" value="1"/>
</dbReference>
<evidence type="ECO:0000313" key="8">
    <source>
        <dbReference type="Proteomes" id="UP000827092"/>
    </source>
</evidence>
<evidence type="ECO:0000256" key="5">
    <source>
        <dbReference type="SAM" id="SignalP"/>
    </source>
</evidence>
<keyword evidence="5" id="KW-0732">Signal</keyword>
<accession>A0AAV6U2T9</accession>
<keyword evidence="2" id="KW-0719">Serine esterase</keyword>
<keyword evidence="8" id="KW-1185">Reference proteome</keyword>
<comment type="similarity">
    <text evidence="1">Belongs to the type-B carboxylesterase/lipase family.</text>
</comment>
<dbReference type="GO" id="GO:0003990">
    <property type="term" value="F:acetylcholinesterase activity"/>
    <property type="evidence" value="ECO:0007669"/>
    <property type="project" value="TreeGrafter"/>
</dbReference>